<dbReference type="Pfam" id="PF06682">
    <property type="entry name" value="SARAF"/>
    <property type="match status" value="1"/>
</dbReference>
<evidence type="ECO:0000313" key="14">
    <source>
        <dbReference type="EMBL" id="VDK19787.1"/>
    </source>
</evidence>
<dbReference type="EMBL" id="UYRR01002934">
    <property type="protein sequence ID" value="VDK19787.1"/>
    <property type="molecule type" value="Genomic_DNA"/>
</dbReference>
<gene>
    <name evidence="14" type="ORF">ASIM_LOCUS2258</name>
</gene>
<keyword evidence="9" id="KW-0106">Calcium</keyword>
<evidence type="ECO:0000256" key="5">
    <source>
        <dbReference type="ARBA" id="ARBA00022568"/>
    </source>
</evidence>
<keyword evidence="15" id="KW-1185">Reference proteome</keyword>
<keyword evidence="11" id="KW-0406">Ion transport</keyword>
<dbReference type="AlphaFoldDB" id="A0A3P6NDI2"/>
<evidence type="ECO:0000256" key="1">
    <source>
        <dbReference type="ARBA" id="ARBA00004115"/>
    </source>
</evidence>
<keyword evidence="8" id="KW-0256">Endoplasmic reticulum</keyword>
<dbReference type="Proteomes" id="UP000267096">
    <property type="component" value="Unassembled WGS sequence"/>
</dbReference>
<proteinExistence type="inferred from homology"/>
<evidence type="ECO:0000256" key="6">
    <source>
        <dbReference type="ARBA" id="ARBA00022692"/>
    </source>
</evidence>
<evidence type="ECO:0000256" key="9">
    <source>
        <dbReference type="ARBA" id="ARBA00022837"/>
    </source>
</evidence>
<evidence type="ECO:0000256" key="2">
    <source>
        <dbReference type="ARBA" id="ARBA00006833"/>
    </source>
</evidence>
<protein>
    <recommendedName>
        <fullName evidence="3">Store-operated calcium entry-associated regulatory factor</fullName>
    </recommendedName>
    <alternativeName>
        <fullName evidence="13">Transmembrane protein 66</fullName>
    </alternativeName>
</protein>
<keyword evidence="5" id="KW-0109">Calcium transport</keyword>
<keyword evidence="10" id="KW-1133">Transmembrane helix</keyword>
<reference evidence="14 15" key="1">
    <citation type="submission" date="2018-11" db="EMBL/GenBank/DDBJ databases">
        <authorList>
            <consortium name="Pathogen Informatics"/>
        </authorList>
    </citation>
    <scope>NUCLEOTIDE SEQUENCE [LARGE SCALE GENOMIC DNA]</scope>
</reference>
<sequence>MFYLRVTRAQGPMRSVGPVQGLRWISSFKLHIYVLLLCASIVACDDRVRLEDVTTLTLVKGQMTAGRRSAPVPQLQCIGGSAKGRYEPRVSSSFS</sequence>
<comment type="subcellular location">
    <subcellularLocation>
        <location evidence="1">Endoplasmic reticulum membrane</location>
        <topology evidence="1">Single-pass type I membrane protein</topology>
    </subcellularLocation>
</comment>
<evidence type="ECO:0000256" key="13">
    <source>
        <dbReference type="ARBA" id="ARBA00031116"/>
    </source>
</evidence>
<dbReference type="OrthoDB" id="20303at2759"/>
<evidence type="ECO:0000313" key="15">
    <source>
        <dbReference type="Proteomes" id="UP000267096"/>
    </source>
</evidence>
<evidence type="ECO:0000256" key="3">
    <source>
        <dbReference type="ARBA" id="ARBA00016584"/>
    </source>
</evidence>
<evidence type="ECO:0000256" key="11">
    <source>
        <dbReference type="ARBA" id="ARBA00023065"/>
    </source>
</evidence>
<evidence type="ECO:0000256" key="8">
    <source>
        <dbReference type="ARBA" id="ARBA00022824"/>
    </source>
</evidence>
<evidence type="ECO:0000256" key="7">
    <source>
        <dbReference type="ARBA" id="ARBA00022729"/>
    </source>
</evidence>
<dbReference type="InterPro" id="IPR009567">
    <property type="entry name" value="SARAF"/>
</dbReference>
<evidence type="ECO:0000256" key="12">
    <source>
        <dbReference type="ARBA" id="ARBA00023136"/>
    </source>
</evidence>
<dbReference type="PANTHER" id="PTHR15929:SF0">
    <property type="entry name" value="STORE-OPERATED CALCIUM ENTRY-ASSOCIATED REGULATORY FACTOR"/>
    <property type="match status" value="1"/>
</dbReference>
<dbReference type="GO" id="GO:0005789">
    <property type="term" value="C:endoplasmic reticulum membrane"/>
    <property type="evidence" value="ECO:0007669"/>
    <property type="project" value="UniProtKB-SubCell"/>
</dbReference>
<evidence type="ECO:0000256" key="4">
    <source>
        <dbReference type="ARBA" id="ARBA00022448"/>
    </source>
</evidence>
<keyword evidence="12" id="KW-0472">Membrane</keyword>
<organism evidence="14 15">
    <name type="scientific">Anisakis simplex</name>
    <name type="common">Herring worm</name>
    <dbReference type="NCBI Taxonomy" id="6269"/>
    <lineage>
        <taxon>Eukaryota</taxon>
        <taxon>Metazoa</taxon>
        <taxon>Ecdysozoa</taxon>
        <taxon>Nematoda</taxon>
        <taxon>Chromadorea</taxon>
        <taxon>Rhabditida</taxon>
        <taxon>Spirurina</taxon>
        <taxon>Ascaridomorpha</taxon>
        <taxon>Ascaridoidea</taxon>
        <taxon>Anisakidae</taxon>
        <taxon>Anisakis</taxon>
        <taxon>Anisakis simplex complex</taxon>
    </lineage>
</organism>
<keyword evidence="4" id="KW-0813">Transport</keyword>
<accession>A0A3P6NDI2</accession>
<name>A0A3P6NDI2_ANISI</name>
<dbReference type="GO" id="GO:2001256">
    <property type="term" value="P:regulation of store-operated calcium entry"/>
    <property type="evidence" value="ECO:0007669"/>
    <property type="project" value="InterPro"/>
</dbReference>
<evidence type="ECO:0000256" key="10">
    <source>
        <dbReference type="ARBA" id="ARBA00022989"/>
    </source>
</evidence>
<dbReference type="GO" id="GO:0006816">
    <property type="term" value="P:calcium ion transport"/>
    <property type="evidence" value="ECO:0007669"/>
    <property type="project" value="UniProtKB-KW"/>
</dbReference>
<comment type="similarity">
    <text evidence="2">Belongs to the SARAF family.</text>
</comment>
<keyword evidence="6" id="KW-0812">Transmembrane</keyword>
<dbReference type="PANTHER" id="PTHR15929">
    <property type="entry name" value="STORE-OPERATED CALCIUM ENTRY-ASSOCIATED REGULATORY FACTOR"/>
    <property type="match status" value="1"/>
</dbReference>
<keyword evidence="7" id="KW-0732">Signal</keyword>